<dbReference type="Proteomes" id="UP000198583">
    <property type="component" value="Unassembled WGS sequence"/>
</dbReference>
<protein>
    <submittedName>
        <fullName evidence="5">Regulatory protein, luxR family</fullName>
    </submittedName>
</protein>
<dbReference type="STRING" id="84724.SAMN04488564_11379"/>
<dbReference type="InterPro" id="IPR029016">
    <property type="entry name" value="GAF-like_dom_sf"/>
</dbReference>
<dbReference type="EMBL" id="FOYL01000013">
    <property type="protein sequence ID" value="SFR28231.1"/>
    <property type="molecule type" value="Genomic_DNA"/>
</dbReference>
<dbReference type="SUPFAM" id="SSF55781">
    <property type="entry name" value="GAF domain-like"/>
    <property type="match status" value="1"/>
</dbReference>
<reference evidence="6" key="1">
    <citation type="submission" date="2016-10" db="EMBL/GenBank/DDBJ databases">
        <authorList>
            <person name="Varghese N."/>
            <person name="Submissions S."/>
        </authorList>
    </citation>
    <scope>NUCLEOTIDE SEQUENCE [LARGE SCALE GENOMIC DNA]</scope>
    <source>
        <strain evidence="6">DSM 44232</strain>
    </source>
</reference>
<accession>A0A1I6FE19</accession>
<dbReference type="SUPFAM" id="SSF46894">
    <property type="entry name" value="C-terminal effector domain of the bipartite response regulators"/>
    <property type="match status" value="1"/>
</dbReference>
<gene>
    <name evidence="5" type="ORF">SAMN04488564_11379</name>
</gene>
<keyword evidence="6" id="KW-1185">Reference proteome</keyword>
<dbReference type="PANTHER" id="PTHR44688">
    <property type="entry name" value="DNA-BINDING TRANSCRIPTIONAL ACTIVATOR DEVR_DOSR"/>
    <property type="match status" value="1"/>
</dbReference>
<dbReference type="PANTHER" id="PTHR44688:SF16">
    <property type="entry name" value="DNA-BINDING TRANSCRIPTIONAL ACTIVATOR DEVR_DOSR"/>
    <property type="match status" value="1"/>
</dbReference>
<evidence type="ECO:0000259" key="4">
    <source>
        <dbReference type="PROSITE" id="PS50043"/>
    </source>
</evidence>
<dbReference type="GO" id="GO:0003677">
    <property type="term" value="F:DNA binding"/>
    <property type="evidence" value="ECO:0007669"/>
    <property type="project" value="UniProtKB-KW"/>
</dbReference>
<evidence type="ECO:0000256" key="1">
    <source>
        <dbReference type="ARBA" id="ARBA00023015"/>
    </source>
</evidence>
<evidence type="ECO:0000256" key="2">
    <source>
        <dbReference type="ARBA" id="ARBA00023125"/>
    </source>
</evidence>
<keyword evidence="2" id="KW-0238">DNA-binding</keyword>
<organism evidence="5 6">
    <name type="scientific">Lentzea waywayandensis</name>
    <dbReference type="NCBI Taxonomy" id="84724"/>
    <lineage>
        <taxon>Bacteria</taxon>
        <taxon>Bacillati</taxon>
        <taxon>Actinomycetota</taxon>
        <taxon>Actinomycetes</taxon>
        <taxon>Pseudonocardiales</taxon>
        <taxon>Pseudonocardiaceae</taxon>
        <taxon>Lentzea</taxon>
    </lineage>
</organism>
<evidence type="ECO:0000256" key="3">
    <source>
        <dbReference type="ARBA" id="ARBA00023163"/>
    </source>
</evidence>
<dbReference type="Gene3D" id="3.30.450.40">
    <property type="match status" value="1"/>
</dbReference>
<dbReference type="InterPro" id="IPR036388">
    <property type="entry name" value="WH-like_DNA-bd_sf"/>
</dbReference>
<dbReference type="GO" id="GO:0006355">
    <property type="term" value="P:regulation of DNA-templated transcription"/>
    <property type="evidence" value="ECO:0007669"/>
    <property type="project" value="InterPro"/>
</dbReference>
<dbReference type="SMART" id="SM00421">
    <property type="entry name" value="HTH_LUXR"/>
    <property type="match status" value="1"/>
</dbReference>
<dbReference type="PRINTS" id="PR00038">
    <property type="entry name" value="HTHLUXR"/>
</dbReference>
<dbReference type="InterPro" id="IPR000792">
    <property type="entry name" value="Tscrpt_reg_LuxR_C"/>
</dbReference>
<keyword evidence="3" id="KW-0804">Transcription</keyword>
<dbReference type="Gene3D" id="1.10.10.10">
    <property type="entry name" value="Winged helix-like DNA-binding domain superfamily/Winged helix DNA-binding domain"/>
    <property type="match status" value="1"/>
</dbReference>
<evidence type="ECO:0000313" key="5">
    <source>
        <dbReference type="EMBL" id="SFR28231.1"/>
    </source>
</evidence>
<feature type="domain" description="HTH luxR-type" evidence="4">
    <location>
        <begin position="212"/>
        <end position="277"/>
    </location>
</feature>
<dbReference type="InterPro" id="IPR016032">
    <property type="entry name" value="Sig_transdc_resp-reg_C-effctor"/>
</dbReference>
<evidence type="ECO:0000313" key="6">
    <source>
        <dbReference type="Proteomes" id="UP000198583"/>
    </source>
</evidence>
<proteinExistence type="predicted"/>
<dbReference type="AlphaFoldDB" id="A0A1I6FE19"/>
<keyword evidence="1" id="KW-0805">Transcription regulation</keyword>
<dbReference type="PROSITE" id="PS50043">
    <property type="entry name" value="HTH_LUXR_2"/>
    <property type="match status" value="1"/>
</dbReference>
<sequence>MPEPPVYPRMGVYPFSRVLPSAKLLDVLPDRFQAMLPQRLDMLRRATGLPVVFGGALTPGHDLLLSSFLGTHGSSLHGLRVGTGRGLGGTAIAMGTAVRVNDYATTRAITHEFDQMVVVNERLTSVFAYPVTVRGTVRGVLYGAVRGQTTVGDRAIRMAGAIAQGFAQDLDMPSIPTQAALRELAEVAKLVGDPVLRERLRKVHQNLGGEPPVSVPSGLTPRELDTLRLAAVGASNREIAAELGLSTETVKAYLRGAMRKLGVHNRTAAVHAARSTGAL</sequence>
<dbReference type="CDD" id="cd06170">
    <property type="entry name" value="LuxR_C_like"/>
    <property type="match status" value="1"/>
</dbReference>
<dbReference type="Pfam" id="PF00196">
    <property type="entry name" value="GerE"/>
    <property type="match status" value="1"/>
</dbReference>
<name>A0A1I6FE19_9PSEU</name>